<organism evidence="2 3">
    <name type="scientific">Nocardia jiangxiensis</name>
    <dbReference type="NCBI Taxonomy" id="282685"/>
    <lineage>
        <taxon>Bacteria</taxon>
        <taxon>Bacillati</taxon>
        <taxon>Actinomycetota</taxon>
        <taxon>Actinomycetes</taxon>
        <taxon>Mycobacteriales</taxon>
        <taxon>Nocardiaceae</taxon>
        <taxon>Nocardia</taxon>
    </lineage>
</organism>
<dbReference type="EMBL" id="JBIAQY010000006">
    <property type="protein sequence ID" value="MFF3570086.1"/>
    <property type="molecule type" value="Genomic_DNA"/>
</dbReference>
<comment type="caution">
    <text evidence="2">The sequence shown here is derived from an EMBL/GenBank/DDBJ whole genome shotgun (WGS) entry which is preliminary data.</text>
</comment>
<reference evidence="2 3" key="1">
    <citation type="submission" date="2024-10" db="EMBL/GenBank/DDBJ databases">
        <title>The Natural Products Discovery Center: Release of the First 8490 Sequenced Strains for Exploring Actinobacteria Biosynthetic Diversity.</title>
        <authorList>
            <person name="Kalkreuter E."/>
            <person name="Kautsar S.A."/>
            <person name="Yang D."/>
            <person name="Bader C.D."/>
            <person name="Teijaro C.N."/>
            <person name="Fluegel L."/>
            <person name="Davis C.M."/>
            <person name="Simpson J.R."/>
            <person name="Lauterbach L."/>
            <person name="Steele A.D."/>
            <person name="Gui C."/>
            <person name="Meng S."/>
            <person name="Li G."/>
            <person name="Viehrig K."/>
            <person name="Ye F."/>
            <person name="Su P."/>
            <person name="Kiefer A.F."/>
            <person name="Nichols A."/>
            <person name="Cepeda A.J."/>
            <person name="Yan W."/>
            <person name="Fan B."/>
            <person name="Jiang Y."/>
            <person name="Adhikari A."/>
            <person name="Zheng C.-J."/>
            <person name="Schuster L."/>
            <person name="Cowan T.M."/>
            <person name="Smanski M.J."/>
            <person name="Chevrette M.G."/>
            <person name="De Carvalho L.P.S."/>
            <person name="Shen B."/>
        </authorList>
    </citation>
    <scope>NUCLEOTIDE SEQUENCE [LARGE SCALE GENOMIC DNA]</scope>
    <source>
        <strain evidence="2 3">NPDC002593</strain>
    </source>
</reference>
<keyword evidence="3" id="KW-1185">Reference proteome</keyword>
<dbReference type="Proteomes" id="UP001601992">
    <property type="component" value="Unassembled WGS sequence"/>
</dbReference>
<sequence>MSKPRNQDFLRGTDAQQTRVVTIAAVAMIAIVAVVVVGMVWVRPHVEKPSGMPLSVDVPFVAPGVGKGTKVILHGAEVGELTDLANHGDGVVRMSLLLNPGQVHGLTDDFDVDFRPENYFGISAVNLVTKAGGKQLASGQVLNRMPTGDFTMSTMLQKGSIAIDGTLTDSMIQSLNKVIKYTDGLTPMIQTGIVFADRVAKAQQAMPSELFGRADDILQVLPAFSQQAIDMLYNIYNDDYNKSGPGGSFGANEAAFSDIDKGLGLAATDLFGSAGKLLASHEHELTPDVQLVQALVDALPHMMDGGAMPGKLSTLVDRYNRAFSNGPEGSKTLNMRVVLDDLPGMAAPLAATGLPQVPGQGAER</sequence>
<evidence type="ECO:0000313" key="2">
    <source>
        <dbReference type="EMBL" id="MFF3570086.1"/>
    </source>
</evidence>
<feature type="transmembrane region" description="Helical" evidence="1">
    <location>
        <begin position="20"/>
        <end position="42"/>
    </location>
</feature>
<evidence type="ECO:0000313" key="3">
    <source>
        <dbReference type="Proteomes" id="UP001601992"/>
    </source>
</evidence>
<keyword evidence="1" id="KW-1133">Transmembrane helix</keyword>
<evidence type="ECO:0000256" key="1">
    <source>
        <dbReference type="SAM" id="Phobius"/>
    </source>
</evidence>
<dbReference type="RefSeq" id="WP_040819911.1">
    <property type="nucleotide sequence ID" value="NZ_JBIAQY010000006.1"/>
</dbReference>
<accession>A0ABW6S1B0</accession>
<keyword evidence="1" id="KW-0812">Transmembrane</keyword>
<gene>
    <name evidence="2" type="ORF">ACFYXQ_20110</name>
</gene>
<keyword evidence="1" id="KW-0472">Membrane</keyword>
<name>A0ABW6S1B0_9NOCA</name>
<protein>
    <submittedName>
        <fullName evidence="2">Mce family protein</fullName>
    </submittedName>
</protein>
<proteinExistence type="predicted"/>